<keyword evidence="1" id="KW-0677">Repeat</keyword>
<evidence type="ECO:0000256" key="1">
    <source>
        <dbReference type="ARBA" id="ARBA00022737"/>
    </source>
</evidence>
<evidence type="ECO:0000259" key="4">
    <source>
        <dbReference type="Pfam" id="PF23559"/>
    </source>
</evidence>
<evidence type="ECO:0008006" key="8">
    <source>
        <dbReference type="Google" id="ProtNLM"/>
    </source>
</evidence>
<protein>
    <recommendedName>
        <fullName evidence="8">NB-ARC domain-containing protein</fullName>
    </recommendedName>
</protein>
<dbReference type="SUPFAM" id="SSF52058">
    <property type="entry name" value="L domain-like"/>
    <property type="match status" value="1"/>
</dbReference>
<dbReference type="Gene3D" id="1.10.8.430">
    <property type="entry name" value="Helical domain of apoptotic protease-activating factors"/>
    <property type="match status" value="1"/>
</dbReference>
<organism evidence="6 7">
    <name type="scientific">Lolium multiflorum</name>
    <name type="common">Italian ryegrass</name>
    <name type="synonym">Lolium perenne subsp. multiflorum</name>
    <dbReference type="NCBI Taxonomy" id="4521"/>
    <lineage>
        <taxon>Eukaryota</taxon>
        <taxon>Viridiplantae</taxon>
        <taxon>Streptophyta</taxon>
        <taxon>Embryophyta</taxon>
        <taxon>Tracheophyta</taxon>
        <taxon>Spermatophyta</taxon>
        <taxon>Magnoliopsida</taxon>
        <taxon>Liliopsida</taxon>
        <taxon>Poales</taxon>
        <taxon>Poaceae</taxon>
        <taxon>BOP clade</taxon>
        <taxon>Pooideae</taxon>
        <taxon>Poodae</taxon>
        <taxon>Poeae</taxon>
        <taxon>Poeae Chloroplast Group 2 (Poeae type)</taxon>
        <taxon>Loliodinae</taxon>
        <taxon>Loliinae</taxon>
        <taxon>Lolium</taxon>
    </lineage>
</organism>
<keyword evidence="7" id="KW-1185">Reference proteome</keyword>
<evidence type="ECO:0000256" key="2">
    <source>
        <dbReference type="ARBA" id="ARBA00022821"/>
    </source>
</evidence>
<name>A0AAD8RYG5_LOLMU</name>
<dbReference type="Proteomes" id="UP001231189">
    <property type="component" value="Unassembled WGS sequence"/>
</dbReference>
<reference evidence="6" key="1">
    <citation type="submission" date="2023-07" db="EMBL/GenBank/DDBJ databases">
        <title>A chromosome-level genome assembly of Lolium multiflorum.</title>
        <authorList>
            <person name="Chen Y."/>
            <person name="Copetti D."/>
            <person name="Kolliker R."/>
            <person name="Studer B."/>
        </authorList>
    </citation>
    <scope>NUCLEOTIDE SEQUENCE</scope>
    <source>
        <strain evidence="6">02402/16</strain>
        <tissue evidence="6">Leaf</tissue>
    </source>
</reference>
<dbReference type="Gene3D" id="3.80.10.10">
    <property type="entry name" value="Ribonuclease Inhibitor"/>
    <property type="match status" value="1"/>
</dbReference>
<evidence type="ECO:0000259" key="3">
    <source>
        <dbReference type="Pfam" id="PF00931"/>
    </source>
</evidence>
<dbReference type="InterPro" id="IPR042197">
    <property type="entry name" value="Apaf_helical"/>
</dbReference>
<evidence type="ECO:0000313" key="7">
    <source>
        <dbReference type="Proteomes" id="UP001231189"/>
    </source>
</evidence>
<keyword evidence="2" id="KW-0611">Plant defense</keyword>
<dbReference type="PRINTS" id="PR00364">
    <property type="entry name" value="DISEASERSIST"/>
</dbReference>
<dbReference type="InterPro" id="IPR058922">
    <property type="entry name" value="WHD_DRP"/>
</dbReference>
<evidence type="ECO:0000259" key="5">
    <source>
        <dbReference type="Pfam" id="PF23598"/>
    </source>
</evidence>
<proteinExistence type="predicted"/>
<dbReference type="InterPro" id="IPR002182">
    <property type="entry name" value="NB-ARC"/>
</dbReference>
<feature type="domain" description="NB-ARC" evidence="3">
    <location>
        <begin position="13"/>
        <end position="196"/>
    </location>
</feature>
<comment type="caution">
    <text evidence="6">The sequence shown here is derived from an EMBL/GenBank/DDBJ whole genome shotgun (WGS) entry which is preliminary data.</text>
</comment>
<dbReference type="PANTHER" id="PTHR23155">
    <property type="entry name" value="DISEASE RESISTANCE PROTEIN RP"/>
    <property type="match status" value="1"/>
</dbReference>
<feature type="domain" description="Disease resistance protein winged helix" evidence="4">
    <location>
        <begin position="308"/>
        <end position="375"/>
    </location>
</feature>
<dbReference type="InterPro" id="IPR055414">
    <property type="entry name" value="LRR_R13L4/SHOC2-like"/>
</dbReference>
<dbReference type="SUPFAM" id="SSF52540">
    <property type="entry name" value="P-loop containing nucleoside triphosphate hydrolases"/>
    <property type="match status" value="1"/>
</dbReference>
<sequence length="676" mass="76986">MNRTDDFKESGADVEALEEMLRPEAGRQLKFISIVGESGVGKETLAKFIADEKHAEGIFYPVIKFNMPPDSTTEVLLREIDKRIVRCFKEVEKAYTGLPEELSTAVKIRRRLGQKSYLMILGGITSKTQLNCLRPSLPDYKNGSTVLLTLDTESEDVAWHANTLNAEGVLDGIHHLSRLDAKRSKELFCSRVFRKKQPNDLWSKEGEIVSDEVAKIVYGITGGYPLAIVVLAGLLRFKENPGQWEAVLEQLRPVAEDTGDSKGVEIAGPTSSKQQSTRTTTLEKVFWQSFEDLTNDLKSCFLYFASYSKNTVQRADEMVRMWIGEGFVKPHKGNTMEELGHMYLKELVLRCLVEKIKMKTSGITLVRVHPRIHGLLQLEAREAGFVEFRDMNHVFVPPSIRRLSFCSFDGRFITFTNKLRKLRSFMCRITDSSNNVARTGSNLKFLRRSKFLRVISVLGLRLDNLPDEIGVMVHLRYLRVDCNELKALPSSIWRLLNLQTLDIRGTQVEQIDPRFWKIKVLRHVLATDLTLPATIENELEELQTLHGVKPAAAYAWNTNQCPLHKMTKIRSLKLHGFQKSKHGAALKTALRSMHLLGRLKLQGDIIPSCVLTARSLQYLHRIALDGTVKWHKLPKLDLRTVRPNLFQVKLRNSNTEVPEHIKKEMDGILIERKAKP</sequence>
<accession>A0AAD8RYG5</accession>
<dbReference type="GO" id="GO:0098542">
    <property type="term" value="P:defense response to other organism"/>
    <property type="evidence" value="ECO:0007669"/>
    <property type="project" value="TreeGrafter"/>
</dbReference>
<dbReference type="InterPro" id="IPR036388">
    <property type="entry name" value="WH-like_DNA-bd_sf"/>
</dbReference>
<dbReference type="InterPro" id="IPR027417">
    <property type="entry name" value="P-loop_NTPase"/>
</dbReference>
<gene>
    <name evidence="6" type="ORF">QYE76_059333</name>
</gene>
<dbReference type="PANTHER" id="PTHR23155:SF990">
    <property type="entry name" value="NB-ARC DOMAIN CONTAINING PROTEIN, EXPRESSED"/>
    <property type="match status" value="1"/>
</dbReference>
<feature type="domain" description="Disease resistance R13L4/SHOC-2-like LRR" evidence="5">
    <location>
        <begin position="441"/>
        <end position="647"/>
    </location>
</feature>
<dbReference type="InterPro" id="IPR044974">
    <property type="entry name" value="Disease_R_plants"/>
</dbReference>
<evidence type="ECO:0000313" key="6">
    <source>
        <dbReference type="EMBL" id="KAK1641528.1"/>
    </source>
</evidence>
<dbReference type="InterPro" id="IPR032675">
    <property type="entry name" value="LRR_dom_sf"/>
</dbReference>
<dbReference type="Pfam" id="PF00931">
    <property type="entry name" value="NB-ARC"/>
    <property type="match status" value="1"/>
</dbReference>
<dbReference type="Gene3D" id="3.40.50.300">
    <property type="entry name" value="P-loop containing nucleotide triphosphate hydrolases"/>
    <property type="match status" value="1"/>
</dbReference>
<dbReference type="AlphaFoldDB" id="A0AAD8RYG5"/>
<dbReference type="EMBL" id="JAUUTY010000004">
    <property type="protein sequence ID" value="KAK1641528.1"/>
    <property type="molecule type" value="Genomic_DNA"/>
</dbReference>
<dbReference type="Gene3D" id="1.10.10.10">
    <property type="entry name" value="Winged helix-like DNA-binding domain superfamily/Winged helix DNA-binding domain"/>
    <property type="match status" value="1"/>
</dbReference>
<dbReference type="GO" id="GO:0043531">
    <property type="term" value="F:ADP binding"/>
    <property type="evidence" value="ECO:0007669"/>
    <property type="project" value="InterPro"/>
</dbReference>
<dbReference type="Pfam" id="PF23559">
    <property type="entry name" value="WHD_DRP"/>
    <property type="match status" value="1"/>
</dbReference>
<dbReference type="Pfam" id="PF23598">
    <property type="entry name" value="LRR_14"/>
    <property type="match status" value="1"/>
</dbReference>